<feature type="compositionally biased region" description="Low complexity" evidence="6">
    <location>
        <begin position="249"/>
        <end position="277"/>
    </location>
</feature>
<dbReference type="Pfam" id="PF00170">
    <property type="entry name" value="bZIP_1"/>
    <property type="match status" value="1"/>
</dbReference>
<evidence type="ECO:0000313" key="9">
    <source>
        <dbReference type="Proteomes" id="UP001445335"/>
    </source>
</evidence>
<dbReference type="GO" id="GO:0005634">
    <property type="term" value="C:nucleus"/>
    <property type="evidence" value="ECO:0007669"/>
    <property type="project" value="UniProtKB-SubCell"/>
</dbReference>
<dbReference type="CDD" id="cd14702">
    <property type="entry name" value="bZIP_plant_GBF1"/>
    <property type="match status" value="1"/>
</dbReference>
<comment type="caution">
    <text evidence="8">The sequence shown here is derived from an EMBL/GenBank/DDBJ whole genome shotgun (WGS) entry which is preliminary data.</text>
</comment>
<dbReference type="InterPro" id="IPR046347">
    <property type="entry name" value="bZIP_sf"/>
</dbReference>
<evidence type="ECO:0000256" key="2">
    <source>
        <dbReference type="ARBA" id="ARBA00023015"/>
    </source>
</evidence>
<feature type="domain" description="BZIP" evidence="7">
    <location>
        <begin position="149"/>
        <end position="212"/>
    </location>
</feature>
<name>A0AAW1RLM7_9CHLO</name>
<evidence type="ECO:0000313" key="8">
    <source>
        <dbReference type="EMBL" id="KAK9834182.1"/>
    </source>
</evidence>
<sequence length="354" mass="37666">MQHSIRTGDGGAVRSTPLCVRNLNLGEAYRLLSQERAAQKPPGEEAAGSPRSGMASPSGPLGAPHSSVSDDGRGCDDESADPTFAPVPRKASLSSGDSESAPGAEHCLSGSSFSEAAHMGARAPAMKRKVGRPIADHRHPDTPSLTPQERRRIKRRIANRESARRVRARRQGTLKEMLHRIGELESHNSELLRHTVECEGHCHQLREQAMQFDARWRAMSAENERTEREAGGLRLHLRGWMGQEPQPAPAAHAQPAAAHAPGVQAQPPSSLLGLSPAPSGSMGQVMGCGRTVLAAGRMNTAEMLDALLPSADSLTLPSLEAFANHLLRVRKGLLATEAATLGAPFGTPGKAMQV</sequence>
<feature type="region of interest" description="Disordered" evidence="6">
    <location>
        <begin position="33"/>
        <end position="168"/>
    </location>
</feature>
<proteinExistence type="predicted"/>
<keyword evidence="4" id="KW-0804">Transcription</keyword>
<dbReference type="InterPro" id="IPR004827">
    <property type="entry name" value="bZIP"/>
</dbReference>
<dbReference type="SUPFAM" id="SSF57959">
    <property type="entry name" value="Leucine zipper domain"/>
    <property type="match status" value="1"/>
</dbReference>
<dbReference type="GO" id="GO:0003700">
    <property type="term" value="F:DNA-binding transcription factor activity"/>
    <property type="evidence" value="ECO:0007669"/>
    <property type="project" value="InterPro"/>
</dbReference>
<evidence type="ECO:0000256" key="5">
    <source>
        <dbReference type="ARBA" id="ARBA00023242"/>
    </source>
</evidence>
<dbReference type="Proteomes" id="UP001445335">
    <property type="component" value="Unassembled WGS sequence"/>
</dbReference>
<dbReference type="EMBL" id="JALJOU010000033">
    <property type="protein sequence ID" value="KAK9834182.1"/>
    <property type="molecule type" value="Genomic_DNA"/>
</dbReference>
<feature type="region of interest" description="Disordered" evidence="6">
    <location>
        <begin position="242"/>
        <end position="277"/>
    </location>
</feature>
<accession>A0AAW1RLM7</accession>
<evidence type="ECO:0000259" key="7">
    <source>
        <dbReference type="PROSITE" id="PS50217"/>
    </source>
</evidence>
<evidence type="ECO:0000256" key="3">
    <source>
        <dbReference type="ARBA" id="ARBA00023125"/>
    </source>
</evidence>
<keyword evidence="3" id="KW-0238">DNA-binding</keyword>
<keyword evidence="2" id="KW-0805">Transcription regulation</keyword>
<dbReference type="GO" id="GO:0046982">
    <property type="term" value="F:protein heterodimerization activity"/>
    <property type="evidence" value="ECO:0007669"/>
    <property type="project" value="UniProtKB-ARBA"/>
</dbReference>
<dbReference type="SMART" id="SM00338">
    <property type="entry name" value="BRLZ"/>
    <property type="match status" value="1"/>
</dbReference>
<evidence type="ECO:0000256" key="1">
    <source>
        <dbReference type="ARBA" id="ARBA00004123"/>
    </source>
</evidence>
<organism evidence="8 9">
    <name type="scientific">Elliptochloris bilobata</name>
    <dbReference type="NCBI Taxonomy" id="381761"/>
    <lineage>
        <taxon>Eukaryota</taxon>
        <taxon>Viridiplantae</taxon>
        <taxon>Chlorophyta</taxon>
        <taxon>core chlorophytes</taxon>
        <taxon>Trebouxiophyceae</taxon>
        <taxon>Trebouxiophyceae incertae sedis</taxon>
        <taxon>Elliptochloris clade</taxon>
        <taxon>Elliptochloris</taxon>
    </lineage>
</organism>
<keyword evidence="5" id="KW-0539">Nucleus</keyword>
<evidence type="ECO:0000256" key="6">
    <source>
        <dbReference type="SAM" id="MobiDB-lite"/>
    </source>
</evidence>
<dbReference type="PANTHER" id="PTHR45764">
    <property type="entry name" value="BZIP TRANSCRIPTION FACTOR 44"/>
    <property type="match status" value="1"/>
</dbReference>
<dbReference type="PROSITE" id="PS50217">
    <property type="entry name" value="BZIP"/>
    <property type="match status" value="1"/>
</dbReference>
<dbReference type="PROSITE" id="PS00036">
    <property type="entry name" value="BZIP_BASIC"/>
    <property type="match status" value="1"/>
</dbReference>
<keyword evidence="9" id="KW-1185">Reference proteome</keyword>
<protein>
    <recommendedName>
        <fullName evidence="7">BZIP domain-containing protein</fullName>
    </recommendedName>
</protein>
<dbReference type="AlphaFoldDB" id="A0AAW1RLM7"/>
<gene>
    <name evidence="8" type="ORF">WJX81_006324</name>
</gene>
<dbReference type="InterPro" id="IPR045314">
    <property type="entry name" value="bZIP_plant_GBF1"/>
</dbReference>
<reference evidence="8 9" key="1">
    <citation type="journal article" date="2024" name="Nat. Commun.">
        <title>Phylogenomics reveals the evolutionary origins of lichenization in chlorophyte algae.</title>
        <authorList>
            <person name="Puginier C."/>
            <person name="Libourel C."/>
            <person name="Otte J."/>
            <person name="Skaloud P."/>
            <person name="Haon M."/>
            <person name="Grisel S."/>
            <person name="Petersen M."/>
            <person name="Berrin J.G."/>
            <person name="Delaux P.M."/>
            <person name="Dal Grande F."/>
            <person name="Keller J."/>
        </authorList>
    </citation>
    <scope>NUCLEOTIDE SEQUENCE [LARGE SCALE GENOMIC DNA]</scope>
    <source>
        <strain evidence="8 9">SAG 245.80</strain>
    </source>
</reference>
<dbReference type="Gene3D" id="1.20.5.170">
    <property type="match status" value="1"/>
</dbReference>
<evidence type="ECO:0000256" key="4">
    <source>
        <dbReference type="ARBA" id="ARBA00023163"/>
    </source>
</evidence>
<dbReference type="PANTHER" id="PTHR45764:SF21">
    <property type="entry name" value="OS03G0770000 PROTEIN"/>
    <property type="match status" value="1"/>
</dbReference>
<dbReference type="GO" id="GO:0000976">
    <property type="term" value="F:transcription cis-regulatory region binding"/>
    <property type="evidence" value="ECO:0007669"/>
    <property type="project" value="TreeGrafter"/>
</dbReference>
<comment type="subcellular location">
    <subcellularLocation>
        <location evidence="1">Nucleus</location>
    </subcellularLocation>
</comment>
<dbReference type="GO" id="GO:0045893">
    <property type="term" value="P:positive regulation of DNA-templated transcription"/>
    <property type="evidence" value="ECO:0007669"/>
    <property type="project" value="TreeGrafter"/>
</dbReference>